<dbReference type="SUPFAM" id="SSF63380">
    <property type="entry name" value="Riboflavin synthase domain-like"/>
    <property type="match status" value="1"/>
</dbReference>
<dbReference type="Gene3D" id="2.40.30.10">
    <property type="entry name" value="Translation factors"/>
    <property type="match status" value="1"/>
</dbReference>
<dbReference type="Gene3D" id="3.40.50.80">
    <property type="entry name" value="Nucleotide-binding domain of ferredoxin-NADP reductase (FNR) module"/>
    <property type="match status" value="1"/>
</dbReference>
<sequence>MFNPFKPERAVIKEIIRETHDTTTYTFSFIDEEVRRDFRFRPGQFNMLTIFGIGEAPISISSSPVQTETFQHTIRHVGNVTNALARMKPGDVVGIRGPYGTGWPLDVLPIKNLLIVAGGIGLAPLRPVIREVVHRRKEFGQVEILYGARTPADLLYTPEYQLWRQSDIILRLTVDMVPPGTEWKDEVGVVTKLFDKMSSRPEETTVFTCGPEIMMAFVVKGLLARGFRPEQIYVSLERRMNCGVKKCGKCQIGPKFVCRDGPVFAYAELLSLPEEVLGGAAR</sequence>
<evidence type="ECO:0000313" key="3">
    <source>
        <dbReference type="EMBL" id="SMB98875.1"/>
    </source>
</evidence>
<dbReference type="OrthoDB" id="9796486at2"/>
<dbReference type="SUPFAM" id="SSF52343">
    <property type="entry name" value="Ferredoxin reductase-like, C-terminal NADP-linked domain"/>
    <property type="match status" value="1"/>
</dbReference>
<feature type="domain" description="FAD-binding FR-type" evidence="2">
    <location>
        <begin position="5"/>
        <end position="105"/>
    </location>
</feature>
<reference evidence="3 4" key="1">
    <citation type="submission" date="2017-04" db="EMBL/GenBank/DDBJ databases">
        <authorList>
            <person name="Afonso C.L."/>
            <person name="Miller P.J."/>
            <person name="Scott M.A."/>
            <person name="Spackman E."/>
            <person name="Goraichik I."/>
            <person name="Dimitrov K.M."/>
            <person name="Suarez D.L."/>
            <person name="Swayne D.E."/>
        </authorList>
    </citation>
    <scope>NUCLEOTIDE SEQUENCE [LARGE SCALE GENOMIC DNA]</scope>
    <source>
        <strain evidence="3 4">ToBE</strain>
    </source>
</reference>
<keyword evidence="4" id="KW-1185">Reference proteome</keyword>
<dbReference type="EMBL" id="LT838272">
    <property type="protein sequence ID" value="SMB98875.1"/>
    <property type="molecule type" value="Genomic_DNA"/>
</dbReference>
<feature type="binding site" evidence="1">
    <location>
        <position position="250"/>
    </location>
    <ligand>
        <name>[2Fe-2S] cluster</name>
        <dbReference type="ChEBI" id="CHEBI:190135"/>
    </ligand>
</feature>
<dbReference type="InterPro" id="IPR019480">
    <property type="entry name" value="Dihydroorotate_DH_Fe-S-bd"/>
</dbReference>
<dbReference type="PANTHER" id="PTHR43513:SF1">
    <property type="entry name" value="ANAEROBIC SULFITE REDUCTASE SUBUNIT B"/>
    <property type="match status" value="1"/>
</dbReference>
<dbReference type="InterPro" id="IPR017938">
    <property type="entry name" value="Riboflavin_synthase-like_b-brl"/>
</dbReference>
<organism evidence="3 4">
    <name type="scientific">Thermanaeromonas toyohensis ToBE</name>
    <dbReference type="NCBI Taxonomy" id="698762"/>
    <lineage>
        <taxon>Bacteria</taxon>
        <taxon>Bacillati</taxon>
        <taxon>Bacillota</taxon>
        <taxon>Clostridia</taxon>
        <taxon>Neomoorellales</taxon>
        <taxon>Neomoorellaceae</taxon>
        <taxon>Thermanaeromonas</taxon>
    </lineage>
</organism>
<dbReference type="InterPro" id="IPR017927">
    <property type="entry name" value="FAD-bd_FR_type"/>
</dbReference>
<dbReference type="STRING" id="698762.SAMN00808754_2600"/>
<dbReference type="PROSITE" id="PS51384">
    <property type="entry name" value="FAD_FR"/>
    <property type="match status" value="1"/>
</dbReference>
<gene>
    <name evidence="3" type="ORF">SAMN00808754_2600</name>
</gene>
<feature type="binding site" evidence="1">
    <location>
        <position position="247"/>
    </location>
    <ligand>
        <name>[2Fe-2S] cluster</name>
        <dbReference type="ChEBI" id="CHEBI:190135"/>
    </ligand>
</feature>
<dbReference type="PIRSF" id="PIRSF006816">
    <property type="entry name" value="Cyc3_hyd_g"/>
    <property type="match status" value="1"/>
</dbReference>
<dbReference type="GO" id="GO:0046872">
    <property type="term" value="F:metal ion binding"/>
    <property type="evidence" value="ECO:0007669"/>
    <property type="project" value="UniProtKB-KW"/>
</dbReference>
<name>A0A1W1VZU5_9FIRM</name>
<dbReference type="InterPro" id="IPR039261">
    <property type="entry name" value="FNR_nucleotide-bd"/>
</dbReference>
<dbReference type="PANTHER" id="PTHR43513">
    <property type="entry name" value="DIHYDROOROTATE DEHYDROGENASE B (NAD(+)), ELECTRON TRANSFER SUBUNIT"/>
    <property type="match status" value="1"/>
</dbReference>
<keyword evidence="1" id="KW-0479">Metal-binding</keyword>
<dbReference type="GO" id="GO:0016491">
    <property type="term" value="F:oxidoreductase activity"/>
    <property type="evidence" value="ECO:0007669"/>
    <property type="project" value="InterPro"/>
</dbReference>
<feature type="binding site" evidence="1">
    <location>
        <position position="242"/>
    </location>
    <ligand>
        <name>[2Fe-2S] cluster</name>
        <dbReference type="ChEBI" id="CHEBI:190135"/>
    </ligand>
</feature>
<dbReference type="InterPro" id="IPR012165">
    <property type="entry name" value="Cyt_c3_hydrogenase_gsu"/>
</dbReference>
<dbReference type="InterPro" id="IPR050353">
    <property type="entry name" value="PyrK_electron_transfer"/>
</dbReference>
<accession>A0A1W1VZU5</accession>
<dbReference type="InterPro" id="IPR008333">
    <property type="entry name" value="Cbr1-like_FAD-bd_dom"/>
</dbReference>
<keyword evidence="1" id="KW-0408">Iron</keyword>
<feature type="binding site" evidence="1">
    <location>
        <position position="258"/>
    </location>
    <ligand>
        <name>[2Fe-2S] cluster</name>
        <dbReference type="ChEBI" id="CHEBI:190135"/>
    </ligand>
</feature>
<evidence type="ECO:0000259" key="2">
    <source>
        <dbReference type="PROSITE" id="PS51384"/>
    </source>
</evidence>
<evidence type="ECO:0000313" key="4">
    <source>
        <dbReference type="Proteomes" id="UP000192569"/>
    </source>
</evidence>
<dbReference type="InterPro" id="IPR001433">
    <property type="entry name" value="OxRdtase_FAD/NAD-bd"/>
</dbReference>
<dbReference type="GO" id="GO:0050660">
    <property type="term" value="F:flavin adenine dinucleotide binding"/>
    <property type="evidence" value="ECO:0007669"/>
    <property type="project" value="InterPro"/>
</dbReference>
<dbReference type="Pfam" id="PF00970">
    <property type="entry name" value="FAD_binding_6"/>
    <property type="match status" value="1"/>
</dbReference>
<proteinExistence type="predicted"/>
<dbReference type="RefSeq" id="WP_084666252.1">
    <property type="nucleotide sequence ID" value="NZ_LT838272.1"/>
</dbReference>
<dbReference type="GO" id="GO:0006221">
    <property type="term" value="P:pyrimidine nucleotide biosynthetic process"/>
    <property type="evidence" value="ECO:0007669"/>
    <property type="project" value="InterPro"/>
</dbReference>
<dbReference type="PRINTS" id="PR00410">
    <property type="entry name" value="PHEHYDRXLASE"/>
</dbReference>
<keyword evidence="1" id="KW-0001">2Fe-2S</keyword>
<dbReference type="Pfam" id="PF00175">
    <property type="entry name" value="NAD_binding_1"/>
    <property type="match status" value="1"/>
</dbReference>
<dbReference type="Proteomes" id="UP000192569">
    <property type="component" value="Chromosome I"/>
</dbReference>
<dbReference type="CDD" id="cd06221">
    <property type="entry name" value="sulfite_reductase_like"/>
    <property type="match status" value="1"/>
</dbReference>
<evidence type="ECO:0000256" key="1">
    <source>
        <dbReference type="PIRSR" id="PIRSR006816-2"/>
    </source>
</evidence>
<dbReference type="AlphaFoldDB" id="A0A1W1VZU5"/>
<dbReference type="Pfam" id="PF10418">
    <property type="entry name" value="DHODB_Fe-S_bind"/>
    <property type="match status" value="1"/>
</dbReference>
<protein>
    <submittedName>
        <fullName evidence="3">NAD(P)H-flavin reductase</fullName>
    </submittedName>
</protein>
<comment type="cofactor">
    <cofactor evidence="1">
        <name>[2Fe-2S] cluster</name>
        <dbReference type="ChEBI" id="CHEBI:190135"/>
    </cofactor>
    <text evidence="1">Binds 1 [2Fe-2S] cluster per subunit.</text>
</comment>
<dbReference type="GO" id="GO:0051537">
    <property type="term" value="F:2 iron, 2 sulfur cluster binding"/>
    <property type="evidence" value="ECO:0007669"/>
    <property type="project" value="UniProtKB-KW"/>
</dbReference>
<keyword evidence="1" id="KW-0411">Iron-sulfur</keyword>